<dbReference type="AlphaFoldDB" id="A0A315ZV15"/>
<name>A0A315ZV15_9FIRM</name>
<dbReference type="OrthoDB" id="2088313at2"/>
<dbReference type="RefSeq" id="WP_109711601.1">
    <property type="nucleotide sequence ID" value="NZ_QGDS01000007.1"/>
</dbReference>
<gene>
    <name evidence="1" type="ORF">SAMN05216529_10731</name>
</gene>
<protein>
    <submittedName>
        <fullName evidence="1">Uncharacterized protein</fullName>
    </submittedName>
</protein>
<sequence length="92" mass="10484">MLIRSQDKDILINLHNVSQLYTVGFCITADFADNRDNGFRDIGNYSSEEKAIKVLDMIQDNYAKLDCVHHGVYIHGDCDSVFQMPQDSEVEV</sequence>
<dbReference type="EMBL" id="UHJJ01000007">
    <property type="protein sequence ID" value="SUQ14579.1"/>
    <property type="molecule type" value="Genomic_DNA"/>
</dbReference>
<keyword evidence="2" id="KW-1185">Reference proteome</keyword>
<evidence type="ECO:0000313" key="1">
    <source>
        <dbReference type="EMBL" id="SUQ14579.1"/>
    </source>
</evidence>
<organism evidence="1 2">
    <name type="scientific">Faecalicatena contorta</name>
    <dbReference type="NCBI Taxonomy" id="39482"/>
    <lineage>
        <taxon>Bacteria</taxon>
        <taxon>Bacillati</taxon>
        <taxon>Bacillota</taxon>
        <taxon>Clostridia</taxon>
        <taxon>Lachnospirales</taxon>
        <taxon>Lachnospiraceae</taxon>
        <taxon>Faecalicatena</taxon>
    </lineage>
</organism>
<evidence type="ECO:0000313" key="2">
    <source>
        <dbReference type="Proteomes" id="UP000254051"/>
    </source>
</evidence>
<proteinExistence type="predicted"/>
<reference evidence="2" key="1">
    <citation type="submission" date="2017-07" db="EMBL/GenBank/DDBJ databases">
        <authorList>
            <person name="Varghese N."/>
            <person name="Submissions S."/>
        </authorList>
    </citation>
    <scope>NUCLEOTIDE SEQUENCE [LARGE SCALE GENOMIC DNA]</scope>
    <source>
        <strain evidence="2">NLAE-zl-C134</strain>
    </source>
</reference>
<accession>A0A315ZV15</accession>
<dbReference type="Proteomes" id="UP000254051">
    <property type="component" value="Unassembled WGS sequence"/>
</dbReference>